<dbReference type="InterPro" id="IPR011050">
    <property type="entry name" value="Pectin_lyase_fold/virulence"/>
</dbReference>
<evidence type="ECO:0000313" key="14">
    <source>
        <dbReference type="Proteomes" id="UP001141806"/>
    </source>
</evidence>
<keyword evidence="14" id="KW-1185">Reference proteome</keyword>
<dbReference type="GO" id="GO:0030599">
    <property type="term" value="F:pectinesterase activity"/>
    <property type="evidence" value="ECO:0007669"/>
    <property type="project" value="UniProtKB-UniRule"/>
</dbReference>
<reference evidence="13" key="1">
    <citation type="journal article" date="2023" name="Plant J.">
        <title>The genome of the king protea, Protea cynaroides.</title>
        <authorList>
            <person name="Chang J."/>
            <person name="Duong T.A."/>
            <person name="Schoeman C."/>
            <person name="Ma X."/>
            <person name="Roodt D."/>
            <person name="Barker N."/>
            <person name="Li Z."/>
            <person name="Van de Peer Y."/>
            <person name="Mizrachi E."/>
        </authorList>
    </citation>
    <scope>NUCLEOTIDE SEQUENCE</scope>
    <source>
        <tissue evidence="13">Young leaves</tissue>
    </source>
</reference>
<feature type="chain" id="PRO_5040537376" description="Pectinesterase" evidence="10">
    <location>
        <begin position="22"/>
        <end position="561"/>
    </location>
</feature>
<dbReference type="Pfam" id="PF01095">
    <property type="entry name" value="Pectinesterase"/>
    <property type="match status" value="1"/>
</dbReference>
<sequence length="561" mass="61978">MTRKPLIVSVSLILVISVVIGAILVSRNGNSTGEKSLSKKMKSVEDVCQPTLFKDTCMSTMTPIAANESASPKDFLRAALVATIEEVKIMTEKPGAMKNGSHGTIDNMALDDCKEFLQFSIKDLEEALAKLEDNEIHEVNDQVDEFRNWLAAVIAFQETCHDQIRNPELKVGLQDILRNATQLTTNALALFAELSTILGSLNIPLDVTRKPARRLLEVSEHDYPLWLSEGNRRLLVGQPPKPNAVVAQDGSGQFKTIAAALASYPKNLSGDIEFVIYVKAGIYTESKLIVSDKQENVLMYGDGPENTIITGNKDQRKYAMTDTATFTVQGNGFVAKEIGFRNTAGPAGEQALALIVYGDRTAFFHCNIEGFQDSLCAMTHRQFYRDCTISGTIDFVFGQSATIIQNSKIVVRKPLSNQQNIISADGTSVPSDWSHTGLVFQHCNIVAENELLATETPIQTFLGRPWKEYSTTFFMQSTIGDFIDPQGWVIWDTKTPNNQNCYYAEYANTGPGAKTDKRVKWECHKVITDAKVASKFTVAPFYQGDVWLKQSGIPFSLGLNP</sequence>
<comment type="pathway">
    <text evidence="2 10">Glycan metabolism; pectin degradation; 2-dehydro-3-deoxy-D-gluconate from pectin: step 1/5.</text>
</comment>
<accession>A0A9Q0KE04</accession>
<comment type="subcellular location">
    <subcellularLocation>
        <location evidence="1">Secreted</location>
        <location evidence="1">Cell wall</location>
    </subcellularLocation>
</comment>
<keyword evidence="7 10" id="KW-0378">Hydrolase</keyword>
<dbReference type="GO" id="GO:0004857">
    <property type="term" value="F:enzyme inhibitor activity"/>
    <property type="evidence" value="ECO:0007669"/>
    <property type="project" value="InterPro"/>
</dbReference>
<dbReference type="SUPFAM" id="SSF51126">
    <property type="entry name" value="Pectin lyase-like"/>
    <property type="match status" value="1"/>
</dbReference>
<evidence type="ECO:0000313" key="13">
    <source>
        <dbReference type="EMBL" id="KAJ4968771.1"/>
    </source>
</evidence>
<dbReference type="OrthoDB" id="2019149at2759"/>
<dbReference type="InterPro" id="IPR035513">
    <property type="entry name" value="Invertase/methylesterase_inhib"/>
</dbReference>
<evidence type="ECO:0000256" key="6">
    <source>
        <dbReference type="ARBA" id="ARBA00022512"/>
    </source>
</evidence>
<dbReference type="AlphaFoldDB" id="A0A9Q0KE04"/>
<keyword evidence="6" id="KW-0134">Cell wall</keyword>
<evidence type="ECO:0000256" key="1">
    <source>
        <dbReference type="ARBA" id="ARBA00004191"/>
    </source>
</evidence>
<dbReference type="SMART" id="SM00856">
    <property type="entry name" value="PMEI"/>
    <property type="match status" value="1"/>
</dbReference>
<dbReference type="CDD" id="cd15798">
    <property type="entry name" value="PMEI-like_3"/>
    <property type="match status" value="1"/>
</dbReference>
<protein>
    <recommendedName>
        <fullName evidence="5 10">Pectinesterase</fullName>
        <ecNumber evidence="5 10">3.1.1.11</ecNumber>
    </recommendedName>
</protein>
<keyword evidence="6" id="KW-0964">Secreted</keyword>
<dbReference type="Proteomes" id="UP001141806">
    <property type="component" value="Unassembled WGS sequence"/>
</dbReference>
<evidence type="ECO:0000256" key="10">
    <source>
        <dbReference type="RuleBase" id="RU000589"/>
    </source>
</evidence>
<dbReference type="FunFam" id="1.20.140.40:FF:000001">
    <property type="entry name" value="Pectinesterase"/>
    <property type="match status" value="1"/>
</dbReference>
<keyword evidence="8 10" id="KW-0063">Aspartyl esterase</keyword>
<comment type="similarity">
    <text evidence="4">In the C-terminal section; belongs to the pectinesterase family.</text>
</comment>
<feature type="coiled-coil region" evidence="11">
    <location>
        <begin position="114"/>
        <end position="141"/>
    </location>
</feature>
<dbReference type="Gene3D" id="1.20.140.40">
    <property type="entry name" value="Invertase/pectin methylesterase inhibitor family protein"/>
    <property type="match status" value="1"/>
</dbReference>
<comment type="caution">
    <text evidence="13">The sequence shown here is derived from an EMBL/GenBank/DDBJ whole genome shotgun (WGS) entry which is preliminary data.</text>
</comment>
<dbReference type="PANTHER" id="PTHR31707">
    <property type="entry name" value="PECTINESTERASE"/>
    <property type="match status" value="1"/>
</dbReference>
<name>A0A9Q0KE04_9MAGN</name>
<dbReference type="PROSITE" id="PS00503">
    <property type="entry name" value="PECTINESTERASE_2"/>
    <property type="match status" value="1"/>
</dbReference>
<dbReference type="InterPro" id="IPR033131">
    <property type="entry name" value="Pectinesterase_Asp_AS"/>
</dbReference>
<dbReference type="NCBIfam" id="TIGR01614">
    <property type="entry name" value="PME_inhib"/>
    <property type="match status" value="1"/>
</dbReference>
<evidence type="ECO:0000256" key="2">
    <source>
        <dbReference type="ARBA" id="ARBA00005184"/>
    </source>
</evidence>
<dbReference type="EC" id="3.1.1.11" evidence="5 10"/>
<dbReference type="GO" id="GO:0045490">
    <property type="term" value="P:pectin catabolic process"/>
    <property type="evidence" value="ECO:0007669"/>
    <property type="project" value="UniProtKB-UniRule"/>
</dbReference>
<evidence type="ECO:0000256" key="11">
    <source>
        <dbReference type="SAM" id="Coils"/>
    </source>
</evidence>
<feature type="active site" evidence="9">
    <location>
        <position position="394"/>
    </location>
</feature>
<dbReference type="InterPro" id="IPR006501">
    <property type="entry name" value="Pectinesterase_inhib_dom"/>
</dbReference>
<evidence type="ECO:0000256" key="4">
    <source>
        <dbReference type="ARBA" id="ARBA00007786"/>
    </source>
</evidence>
<keyword evidence="11" id="KW-0175">Coiled coil</keyword>
<evidence type="ECO:0000256" key="3">
    <source>
        <dbReference type="ARBA" id="ARBA00006027"/>
    </source>
</evidence>
<dbReference type="FunFam" id="2.160.20.10:FF:000029">
    <property type="entry name" value="Pectinesterase 4"/>
    <property type="match status" value="1"/>
</dbReference>
<dbReference type="Pfam" id="PF04043">
    <property type="entry name" value="PMEI"/>
    <property type="match status" value="1"/>
</dbReference>
<dbReference type="EMBL" id="JAMYWD010000006">
    <property type="protein sequence ID" value="KAJ4968771.1"/>
    <property type="molecule type" value="Genomic_DNA"/>
</dbReference>
<dbReference type="InterPro" id="IPR012334">
    <property type="entry name" value="Pectin_lyas_fold"/>
</dbReference>
<evidence type="ECO:0000256" key="7">
    <source>
        <dbReference type="ARBA" id="ARBA00022801"/>
    </source>
</evidence>
<dbReference type="InterPro" id="IPR000070">
    <property type="entry name" value="Pectinesterase_cat"/>
</dbReference>
<dbReference type="Gene3D" id="2.160.20.10">
    <property type="entry name" value="Single-stranded right-handed beta-helix, Pectin lyase-like"/>
    <property type="match status" value="1"/>
</dbReference>
<evidence type="ECO:0000259" key="12">
    <source>
        <dbReference type="SMART" id="SM00856"/>
    </source>
</evidence>
<comment type="catalytic activity">
    <reaction evidence="10">
        <text>[(1-&gt;4)-alpha-D-galacturonosyl methyl ester](n) + n H2O = [(1-&gt;4)-alpha-D-galacturonosyl](n) + n methanol + n H(+)</text>
        <dbReference type="Rhea" id="RHEA:22380"/>
        <dbReference type="Rhea" id="RHEA-COMP:14570"/>
        <dbReference type="Rhea" id="RHEA-COMP:14573"/>
        <dbReference type="ChEBI" id="CHEBI:15377"/>
        <dbReference type="ChEBI" id="CHEBI:15378"/>
        <dbReference type="ChEBI" id="CHEBI:17790"/>
        <dbReference type="ChEBI" id="CHEBI:140522"/>
        <dbReference type="ChEBI" id="CHEBI:140523"/>
        <dbReference type="EC" id="3.1.1.11"/>
    </reaction>
</comment>
<dbReference type="SUPFAM" id="SSF101148">
    <property type="entry name" value="Plant invertase/pectin methylesterase inhibitor"/>
    <property type="match status" value="1"/>
</dbReference>
<evidence type="ECO:0000256" key="9">
    <source>
        <dbReference type="PROSITE-ProRule" id="PRU10040"/>
    </source>
</evidence>
<keyword evidence="10" id="KW-0732">Signal</keyword>
<organism evidence="13 14">
    <name type="scientific">Protea cynaroides</name>
    <dbReference type="NCBI Taxonomy" id="273540"/>
    <lineage>
        <taxon>Eukaryota</taxon>
        <taxon>Viridiplantae</taxon>
        <taxon>Streptophyta</taxon>
        <taxon>Embryophyta</taxon>
        <taxon>Tracheophyta</taxon>
        <taxon>Spermatophyta</taxon>
        <taxon>Magnoliopsida</taxon>
        <taxon>Proteales</taxon>
        <taxon>Proteaceae</taxon>
        <taxon>Protea</taxon>
    </lineage>
</organism>
<dbReference type="GO" id="GO:0042545">
    <property type="term" value="P:cell wall modification"/>
    <property type="evidence" value="ECO:0007669"/>
    <property type="project" value="UniProtKB-UniRule"/>
</dbReference>
<gene>
    <name evidence="13" type="ORF">NE237_015472</name>
</gene>
<feature type="signal peptide" evidence="10">
    <location>
        <begin position="1"/>
        <end position="21"/>
    </location>
</feature>
<feature type="domain" description="Pectinesterase inhibitor" evidence="12">
    <location>
        <begin position="39"/>
        <end position="190"/>
    </location>
</feature>
<proteinExistence type="inferred from homology"/>
<evidence type="ECO:0000256" key="5">
    <source>
        <dbReference type="ARBA" id="ARBA00013229"/>
    </source>
</evidence>
<comment type="similarity">
    <text evidence="3">In the N-terminal section; belongs to the PMEI family.</text>
</comment>
<evidence type="ECO:0000256" key="8">
    <source>
        <dbReference type="ARBA" id="ARBA00023085"/>
    </source>
</evidence>